<dbReference type="PROSITE" id="PS00678">
    <property type="entry name" value="WD_REPEATS_1"/>
    <property type="match status" value="2"/>
</dbReference>
<dbReference type="InterPro" id="IPR050505">
    <property type="entry name" value="WDR55/POC1"/>
</dbReference>
<keyword evidence="2" id="KW-0677">Repeat</keyword>
<dbReference type="AlphaFoldDB" id="A0A1V9ZFW2"/>
<keyword evidence="1 3" id="KW-0853">WD repeat</keyword>
<dbReference type="InterPro" id="IPR020472">
    <property type="entry name" value="WD40_PAC1"/>
</dbReference>
<dbReference type="Gene3D" id="2.130.10.10">
    <property type="entry name" value="YVTN repeat-like/Quinoprotein amine dehydrogenase"/>
    <property type="match status" value="3"/>
</dbReference>
<dbReference type="PROSITE" id="PS50082">
    <property type="entry name" value="WD_REPEATS_2"/>
    <property type="match status" value="4"/>
</dbReference>
<dbReference type="InterPro" id="IPR036322">
    <property type="entry name" value="WD40_repeat_dom_sf"/>
</dbReference>
<dbReference type="EMBL" id="JNBR01000126">
    <property type="protein sequence ID" value="OQR96873.1"/>
    <property type="molecule type" value="Genomic_DNA"/>
</dbReference>
<protein>
    <recommendedName>
        <fullName evidence="4">Anaphase-promoting complex subunit 4-like WD40 domain-containing protein</fullName>
    </recommendedName>
</protein>
<dbReference type="PANTHER" id="PTHR44019">
    <property type="entry name" value="WD REPEAT-CONTAINING PROTEIN 55"/>
    <property type="match status" value="1"/>
</dbReference>
<reference evidence="5 6" key="1">
    <citation type="journal article" date="2014" name="Genome Biol. Evol.">
        <title>The secreted proteins of Achlya hypogyna and Thraustotheca clavata identify the ancestral oomycete secretome and reveal gene acquisitions by horizontal gene transfer.</title>
        <authorList>
            <person name="Misner I."/>
            <person name="Blouin N."/>
            <person name="Leonard G."/>
            <person name="Richards T.A."/>
            <person name="Lane C.E."/>
        </authorList>
    </citation>
    <scope>NUCLEOTIDE SEQUENCE [LARGE SCALE GENOMIC DNA]</scope>
    <source>
        <strain evidence="5 6">ATCC 48635</strain>
    </source>
</reference>
<proteinExistence type="predicted"/>
<feature type="repeat" description="WD" evidence="3">
    <location>
        <begin position="107"/>
        <end position="148"/>
    </location>
</feature>
<dbReference type="Proteomes" id="UP000243579">
    <property type="component" value="Unassembled WGS sequence"/>
</dbReference>
<dbReference type="InterPro" id="IPR001680">
    <property type="entry name" value="WD40_rpt"/>
</dbReference>
<feature type="repeat" description="WD" evidence="3">
    <location>
        <begin position="419"/>
        <end position="458"/>
    </location>
</feature>
<dbReference type="SUPFAM" id="SSF50978">
    <property type="entry name" value="WD40 repeat-like"/>
    <property type="match status" value="2"/>
</dbReference>
<dbReference type="OrthoDB" id="10264376at2759"/>
<feature type="domain" description="Anaphase-promoting complex subunit 4-like WD40" evidence="4">
    <location>
        <begin position="112"/>
        <end position="162"/>
    </location>
</feature>
<feature type="repeat" description="WD" evidence="3">
    <location>
        <begin position="334"/>
        <end position="376"/>
    </location>
</feature>
<comment type="caution">
    <text evidence="5">The sequence shown here is derived from an EMBL/GenBank/DDBJ whole genome shotgun (WGS) entry which is preliminary data.</text>
</comment>
<dbReference type="PANTHER" id="PTHR44019:SF8">
    <property type="entry name" value="POC1 CENTRIOLAR PROTEIN HOMOLOG"/>
    <property type="match status" value="1"/>
</dbReference>
<dbReference type="PRINTS" id="PR00320">
    <property type="entry name" value="GPROTEINBRPT"/>
</dbReference>
<dbReference type="InterPro" id="IPR024977">
    <property type="entry name" value="Apc4-like_WD40_dom"/>
</dbReference>
<dbReference type="InterPro" id="IPR015943">
    <property type="entry name" value="WD40/YVTN_repeat-like_dom_sf"/>
</dbReference>
<dbReference type="STRING" id="1202772.A0A1V9ZFW2"/>
<evidence type="ECO:0000256" key="2">
    <source>
        <dbReference type="ARBA" id="ARBA00022737"/>
    </source>
</evidence>
<sequence>MDGPPPNLLELEHVIGYTGRAKDTVLAHPKDPDVYMTSMGAAVVISRVSDTHSQEFLRAHDEEITSLCISRSGLLLASGQLPSTKRNGTGAVIVVWELYTKAELYHLSGFFCKIAKMAFSPDDHFLLAAGHDGQVILWDLRTSEVVATRSFPSPVTVLNWGKVEEKTRRPKYTLTFAHSSQLIVSELSYDIASMQYKLESYPCSMPSTGMVREYLSAAMTQTNDTLLAGTFAGELVVFNVDARVFKCTIPISSNGVHSIVCCPAQGYLYVGAGDGVLKKLVGAQAEWNLVGHVQLIGAISGLCVSCDGATVLAGTAAGKIYRVHATDLSVEELASSHLAPVTACAFHIGSSEAFASLSLDGSLKVWDLSTYRVRSAASESVHGLSLCYSSSGTVLVTGWADGWLRAFDAATGARLWHVANAHRGHVTSVAANDKCLVSGSSDGGVNVWAVGTRELLLQFHEHKRGVTQVLIDVVKPHHVHSCGLDRSLFLYDVKTQRRAVVHQVREGAFHAMSQRLDSETEIITGGADGRLLFWDCDVADAVKVVQDPNRMRVLALQVSPSGRFVATGGDDCHVKIFHLDADGLIACALGHSGAINHLAWSPDERQIVSVGHDCCICIWNFFWPEDAS</sequence>
<dbReference type="Pfam" id="PF00400">
    <property type="entry name" value="WD40"/>
    <property type="match status" value="4"/>
</dbReference>
<dbReference type="SMART" id="SM00320">
    <property type="entry name" value="WD40"/>
    <property type="match status" value="11"/>
</dbReference>
<evidence type="ECO:0000313" key="5">
    <source>
        <dbReference type="EMBL" id="OQR96873.1"/>
    </source>
</evidence>
<gene>
    <name evidence="5" type="ORF">ACHHYP_13154</name>
</gene>
<accession>A0A1V9ZFW2</accession>
<organism evidence="5 6">
    <name type="scientific">Achlya hypogyna</name>
    <name type="common">Oomycete</name>
    <name type="synonym">Protoachlya hypogyna</name>
    <dbReference type="NCBI Taxonomy" id="1202772"/>
    <lineage>
        <taxon>Eukaryota</taxon>
        <taxon>Sar</taxon>
        <taxon>Stramenopiles</taxon>
        <taxon>Oomycota</taxon>
        <taxon>Saprolegniomycetes</taxon>
        <taxon>Saprolegniales</taxon>
        <taxon>Achlyaceae</taxon>
        <taxon>Achlya</taxon>
    </lineage>
</organism>
<evidence type="ECO:0000313" key="6">
    <source>
        <dbReference type="Proteomes" id="UP000243579"/>
    </source>
</evidence>
<dbReference type="InterPro" id="IPR019775">
    <property type="entry name" value="WD40_repeat_CS"/>
</dbReference>
<feature type="repeat" description="WD" evidence="3">
    <location>
        <begin position="588"/>
        <end position="620"/>
    </location>
</feature>
<keyword evidence="6" id="KW-1185">Reference proteome</keyword>
<dbReference type="Pfam" id="PF12894">
    <property type="entry name" value="ANAPC4_WD40"/>
    <property type="match status" value="1"/>
</dbReference>
<evidence type="ECO:0000259" key="4">
    <source>
        <dbReference type="Pfam" id="PF12894"/>
    </source>
</evidence>
<dbReference type="PROSITE" id="PS50294">
    <property type="entry name" value="WD_REPEATS_REGION"/>
    <property type="match status" value="2"/>
</dbReference>
<evidence type="ECO:0000256" key="3">
    <source>
        <dbReference type="PROSITE-ProRule" id="PRU00221"/>
    </source>
</evidence>
<evidence type="ECO:0000256" key="1">
    <source>
        <dbReference type="ARBA" id="ARBA00022574"/>
    </source>
</evidence>
<name>A0A1V9ZFW2_ACHHY</name>